<evidence type="ECO:0000313" key="3">
    <source>
        <dbReference type="Proteomes" id="UP001162131"/>
    </source>
</evidence>
<dbReference type="AlphaFoldDB" id="A0AAU9JEG0"/>
<reference evidence="2" key="1">
    <citation type="submission" date="2021-09" db="EMBL/GenBank/DDBJ databases">
        <authorList>
            <consortium name="AG Swart"/>
            <person name="Singh M."/>
            <person name="Singh A."/>
            <person name="Seah K."/>
            <person name="Emmerich C."/>
        </authorList>
    </citation>
    <scope>NUCLEOTIDE SEQUENCE</scope>
    <source>
        <strain evidence="2">ATCC30299</strain>
    </source>
</reference>
<dbReference type="EMBL" id="CAJZBQ010000032">
    <property type="protein sequence ID" value="CAG9322454.1"/>
    <property type="molecule type" value="Genomic_DNA"/>
</dbReference>
<gene>
    <name evidence="2" type="ORF">BSTOLATCC_MIC31587</name>
</gene>
<proteinExistence type="predicted"/>
<keyword evidence="3" id="KW-1185">Reference proteome</keyword>
<dbReference type="Proteomes" id="UP001162131">
    <property type="component" value="Unassembled WGS sequence"/>
</dbReference>
<feature type="compositionally biased region" description="Polar residues" evidence="1">
    <location>
        <begin position="1"/>
        <end position="11"/>
    </location>
</feature>
<feature type="region of interest" description="Disordered" evidence="1">
    <location>
        <begin position="1"/>
        <end position="25"/>
    </location>
</feature>
<sequence length="112" mass="13024">MNPTILTQSISHDNDYSKDISPTSRSLPSFSAKDYLLEESVSYPRTRKYTIEEDLFKHKEFPHPRVVRASHNVIHLNYAEHKIHAEKKDHHLIILKNRPISSSLLLDPIPNN</sequence>
<accession>A0AAU9JEG0</accession>
<protein>
    <submittedName>
        <fullName evidence="2">Uncharacterized protein</fullName>
    </submittedName>
</protein>
<evidence type="ECO:0000256" key="1">
    <source>
        <dbReference type="SAM" id="MobiDB-lite"/>
    </source>
</evidence>
<evidence type="ECO:0000313" key="2">
    <source>
        <dbReference type="EMBL" id="CAG9322454.1"/>
    </source>
</evidence>
<name>A0AAU9JEG0_9CILI</name>
<organism evidence="2 3">
    <name type="scientific">Blepharisma stoltei</name>
    <dbReference type="NCBI Taxonomy" id="1481888"/>
    <lineage>
        <taxon>Eukaryota</taxon>
        <taxon>Sar</taxon>
        <taxon>Alveolata</taxon>
        <taxon>Ciliophora</taxon>
        <taxon>Postciliodesmatophora</taxon>
        <taxon>Heterotrichea</taxon>
        <taxon>Heterotrichida</taxon>
        <taxon>Blepharismidae</taxon>
        <taxon>Blepharisma</taxon>
    </lineage>
</organism>
<comment type="caution">
    <text evidence="2">The sequence shown here is derived from an EMBL/GenBank/DDBJ whole genome shotgun (WGS) entry which is preliminary data.</text>
</comment>